<organism evidence="1 2">
    <name type="scientific">Cercospora kikuchii</name>
    <dbReference type="NCBI Taxonomy" id="84275"/>
    <lineage>
        <taxon>Eukaryota</taxon>
        <taxon>Fungi</taxon>
        <taxon>Dikarya</taxon>
        <taxon>Ascomycota</taxon>
        <taxon>Pezizomycotina</taxon>
        <taxon>Dothideomycetes</taxon>
        <taxon>Dothideomycetidae</taxon>
        <taxon>Mycosphaerellales</taxon>
        <taxon>Mycosphaerellaceae</taxon>
        <taxon>Cercospora</taxon>
    </lineage>
</organism>
<name>A0A9P3F7P3_9PEZI</name>
<gene>
    <name evidence="1" type="ORF">CKM354_000087200</name>
</gene>
<accession>A0A9P3F7P3</accession>
<dbReference type="Proteomes" id="UP000825890">
    <property type="component" value="Unassembled WGS sequence"/>
</dbReference>
<evidence type="ECO:0000313" key="1">
    <source>
        <dbReference type="EMBL" id="GIZ37426.1"/>
    </source>
</evidence>
<dbReference type="PANTHER" id="PTHR42085:SF2">
    <property type="entry name" value="F-BOX DOMAIN-CONTAINING PROTEIN"/>
    <property type="match status" value="1"/>
</dbReference>
<sequence length="253" mass="28811">MAGKHRGRRSGHSKKVARIEHDLAAMKIEDTASQNGTAIGADAGNATAASNINVNEEKPFRLFDLPDELIVRIVEYAVVMSSRKHPIKIRAIHVEQPHFWWAYPQLGVRIDPDESKDLLQPAITRTCRLLRDEGLKAFYDQNHFLVKASTRGADALCRWIDPLGEDRIKGITNLFIEWDLRDGDFDKEIVWLRLVESKISLKTKTFVRLVKAPKGKKPRYQVAYGQPKKGGYAEKGSGQWIEVAKNKKWREGR</sequence>
<reference evidence="1 2" key="1">
    <citation type="submission" date="2021-01" db="EMBL/GenBank/DDBJ databases">
        <title>Cercospora kikuchii MAFF 305040 whole genome shotgun sequence.</title>
        <authorList>
            <person name="Kashiwa T."/>
            <person name="Suzuki T."/>
        </authorList>
    </citation>
    <scope>NUCLEOTIDE SEQUENCE [LARGE SCALE GENOMIC DNA]</scope>
    <source>
        <strain evidence="1 2">MAFF 305040</strain>
    </source>
</reference>
<proteinExistence type="predicted"/>
<comment type="caution">
    <text evidence="1">The sequence shown here is derived from an EMBL/GenBank/DDBJ whole genome shotgun (WGS) entry which is preliminary data.</text>
</comment>
<dbReference type="GeneID" id="68286447"/>
<dbReference type="RefSeq" id="XP_044651913.1">
    <property type="nucleotide sequence ID" value="XM_044795978.1"/>
</dbReference>
<evidence type="ECO:0000313" key="2">
    <source>
        <dbReference type="Proteomes" id="UP000825890"/>
    </source>
</evidence>
<dbReference type="OrthoDB" id="3643916at2759"/>
<evidence type="ECO:0008006" key="3">
    <source>
        <dbReference type="Google" id="ProtNLM"/>
    </source>
</evidence>
<dbReference type="PANTHER" id="PTHR42085">
    <property type="entry name" value="F-BOX DOMAIN-CONTAINING PROTEIN"/>
    <property type="match status" value="1"/>
</dbReference>
<dbReference type="InterPro" id="IPR038883">
    <property type="entry name" value="AN11006-like"/>
</dbReference>
<dbReference type="AlphaFoldDB" id="A0A9P3F7P3"/>
<dbReference type="EMBL" id="BOLY01000001">
    <property type="protein sequence ID" value="GIZ37426.1"/>
    <property type="molecule type" value="Genomic_DNA"/>
</dbReference>
<protein>
    <recommendedName>
        <fullName evidence="3">F-box domain-containing protein</fullName>
    </recommendedName>
</protein>
<keyword evidence="2" id="KW-1185">Reference proteome</keyword>